<evidence type="ECO:0000313" key="3">
    <source>
        <dbReference type="Proteomes" id="UP000199657"/>
    </source>
</evidence>
<dbReference type="InterPro" id="IPR029052">
    <property type="entry name" value="Metallo-depent_PP-like"/>
</dbReference>
<dbReference type="GO" id="GO:0005737">
    <property type="term" value="C:cytoplasm"/>
    <property type="evidence" value="ECO:0007669"/>
    <property type="project" value="TreeGrafter"/>
</dbReference>
<evidence type="ECO:0000259" key="1">
    <source>
        <dbReference type="Pfam" id="PF00149"/>
    </source>
</evidence>
<accession>A0A1H8U2U1</accession>
<dbReference type="Pfam" id="PF00149">
    <property type="entry name" value="Metallophos"/>
    <property type="match status" value="1"/>
</dbReference>
<reference evidence="2 3" key="1">
    <citation type="submission" date="2016-10" db="EMBL/GenBank/DDBJ databases">
        <authorList>
            <person name="de Groot N.N."/>
        </authorList>
    </citation>
    <scope>NUCLEOTIDE SEQUENCE [LARGE SCALE GENOMIC DNA]</scope>
    <source>
        <strain evidence="2 3">CGMCC 1.6291</strain>
    </source>
</reference>
<dbReference type="STRING" id="406100.SAMN04488052_105135"/>
<dbReference type="Proteomes" id="UP000199657">
    <property type="component" value="Unassembled WGS sequence"/>
</dbReference>
<dbReference type="SUPFAM" id="SSF56300">
    <property type="entry name" value="Metallo-dependent phosphatases"/>
    <property type="match status" value="1"/>
</dbReference>
<name>A0A1H8U2U1_9GAMM</name>
<organism evidence="2 3">
    <name type="scientific">Aquisalimonas asiatica</name>
    <dbReference type="NCBI Taxonomy" id="406100"/>
    <lineage>
        <taxon>Bacteria</taxon>
        <taxon>Pseudomonadati</taxon>
        <taxon>Pseudomonadota</taxon>
        <taxon>Gammaproteobacteria</taxon>
        <taxon>Chromatiales</taxon>
        <taxon>Ectothiorhodospiraceae</taxon>
        <taxon>Aquisalimonas</taxon>
    </lineage>
</organism>
<dbReference type="PANTHER" id="PTHR42850">
    <property type="entry name" value="METALLOPHOSPHOESTERASE"/>
    <property type="match status" value="1"/>
</dbReference>
<dbReference type="Gene3D" id="3.60.21.10">
    <property type="match status" value="1"/>
</dbReference>
<sequence length="262" mass="28685">MPVLTRRRTLHKARIQHLPTNEHGRDLIVGDLHGHLETLTRALDALGFEPERDRVLSVGDLVDRGPDSAGCLALLREPWFHAVMGNHEDLLLGSVRELRATHGSDPRFAMHQNNGGEWLLRVWPPDTALAQAIERTRLLPHVLVVGAGPARYHVVHAGFAIGTTNSAIDQGELGDPEGLMWRRSLGQALREMDPADDHGPRDAAGLSTTYCGHTIGSDRHGRPLRGHGHVNLETGVAQGNRLSIAVRDRAGREVIHQQAVQG</sequence>
<gene>
    <name evidence="2" type="ORF">SAMN04488052_105135</name>
</gene>
<dbReference type="GO" id="GO:0016791">
    <property type="term" value="F:phosphatase activity"/>
    <property type="evidence" value="ECO:0007669"/>
    <property type="project" value="TreeGrafter"/>
</dbReference>
<dbReference type="OrthoDB" id="5296354at2"/>
<dbReference type="EMBL" id="FOEG01000005">
    <property type="protein sequence ID" value="SEO97481.1"/>
    <property type="molecule type" value="Genomic_DNA"/>
</dbReference>
<dbReference type="InterPro" id="IPR050126">
    <property type="entry name" value="Ap4A_hydrolase"/>
</dbReference>
<dbReference type="RefSeq" id="WP_091644433.1">
    <property type="nucleotide sequence ID" value="NZ_FOEG01000005.1"/>
</dbReference>
<evidence type="ECO:0000313" key="2">
    <source>
        <dbReference type="EMBL" id="SEO97481.1"/>
    </source>
</evidence>
<proteinExistence type="predicted"/>
<feature type="domain" description="Calcineurin-like phosphoesterase" evidence="1">
    <location>
        <begin position="27"/>
        <end position="219"/>
    </location>
</feature>
<protein>
    <submittedName>
        <fullName evidence="2">Serine/threonine protein phosphatase 1</fullName>
    </submittedName>
</protein>
<dbReference type="AlphaFoldDB" id="A0A1H8U2U1"/>
<dbReference type="InterPro" id="IPR004843">
    <property type="entry name" value="Calcineurin-like_PHP"/>
</dbReference>
<keyword evidence="3" id="KW-1185">Reference proteome</keyword>